<name>A0A9D4HXY1_DREPO</name>
<reference evidence="1" key="1">
    <citation type="journal article" date="2019" name="bioRxiv">
        <title>The Genome of the Zebra Mussel, Dreissena polymorpha: A Resource for Invasive Species Research.</title>
        <authorList>
            <person name="McCartney M.A."/>
            <person name="Auch B."/>
            <person name="Kono T."/>
            <person name="Mallez S."/>
            <person name="Zhang Y."/>
            <person name="Obille A."/>
            <person name="Becker A."/>
            <person name="Abrahante J.E."/>
            <person name="Garbe J."/>
            <person name="Badalamenti J.P."/>
            <person name="Herman A."/>
            <person name="Mangelson H."/>
            <person name="Liachko I."/>
            <person name="Sullivan S."/>
            <person name="Sone E.D."/>
            <person name="Koren S."/>
            <person name="Silverstein K.A.T."/>
            <person name="Beckman K.B."/>
            <person name="Gohl D.M."/>
        </authorList>
    </citation>
    <scope>NUCLEOTIDE SEQUENCE</scope>
    <source>
        <strain evidence="1">Duluth1</strain>
        <tissue evidence="1">Whole animal</tissue>
    </source>
</reference>
<sequence length="108" mass="12088">MASLVIPVGPLESPTIDTEARPYTLNVESALIKKLKAARRNVSLEIHHKRGNIVIDADLATFELLKCAMLQYYSIQGPNRSIDIKKVYDKKHVAVTEYTICVQCNDST</sequence>
<proteinExistence type="predicted"/>
<comment type="caution">
    <text evidence="1">The sequence shown here is derived from an EMBL/GenBank/DDBJ whole genome shotgun (WGS) entry which is preliminary data.</text>
</comment>
<evidence type="ECO:0000313" key="1">
    <source>
        <dbReference type="EMBL" id="KAH3736852.1"/>
    </source>
</evidence>
<protein>
    <submittedName>
        <fullName evidence="1">Uncharacterized protein</fullName>
    </submittedName>
</protein>
<dbReference type="Proteomes" id="UP000828390">
    <property type="component" value="Unassembled WGS sequence"/>
</dbReference>
<organism evidence="1 2">
    <name type="scientific">Dreissena polymorpha</name>
    <name type="common">Zebra mussel</name>
    <name type="synonym">Mytilus polymorpha</name>
    <dbReference type="NCBI Taxonomy" id="45954"/>
    <lineage>
        <taxon>Eukaryota</taxon>
        <taxon>Metazoa</taxon>
        <taxon>Spiralia</taxon>
        <taxon>Lophotrochozoa</taxon>
        <taxon>Mollusca</taxon>
        <taxon>Bivalvia</taxon>
        <taxon>Autobranchia</taxon>
        <taxon>Heteroconchia</taxon>
        <taxon>Euheterodonta</taxon>
        <taxon>Imparidentia</taxon>
        <taxon>Neoheterodontei</taxon>
        <taxon>Myida</taxon>
        <taxon>Dreissenoidea</taxon>
        <taxon>Dreissenidae</taxon>
        <taxon>Dreissena</taxon>
    </lineage>
</organism>
<dbReference type="EMBL" id="JAIWYP010000011">
    <property type="protein sequence ID" value="KAH3736852.1"/>
    <property type="molecule type" value="Genomic_DNA"/>
</dbReference>
<keyword evidence="2" id="KW-1185">Reference proteome</keyword>
<evidence type="ECO:0000313" key="2">
    <source>
        <dbReference type="Proteomes" id="UP000828390"/>
    </source>
</evidence>
<gene>
    <name evidence="1" type="ORF">DPMN_043427</name>
</gene>
<reference evidence="1" key="2">
    <citation type="submission" date="2020-11" db="EMBL/GenBank/DDBJ databases">
        <authorList>
            <person name="McCartney M.A."/>
            <person name="Auch B."/>
            <person name="Kono T."/>
            <person name="Mallez S."/>
            <person name="Becker A."/>
            <person name="Gohl D.M."/>
            <person name="Silverstein K.A.T."/>
            <person name="Koren S."/>
            <person name="Bechman K.B."/>
            <person name="Herman A."/>
            <person name="Abrahante J.E."/>
            <person name="Garbe J."/>
        </authorList>
    </citation>
    <scope>NUCLEOTIDE SEQUENCE</scope>
    <source>
        <strain evidence="1">Duluth1</strain>
        <tissue evidence="1">Whole animal</tissue>
    </source>
</reference>
<dbReference type="AlphaFoldDB" id="A0A9D4HXY1"/>
<accession>A0A9D4HXY1</accession>